<protein>
    <recommendedName>
        <fullName evidence="1">Putative restriction endonuclease domain-containing protein</fullName>
    </recommendedName>
</protein>
<proteinExistence type="predicted"/>
<evidence type="ECO:0000313" key="3">
    <source>
        <dbReference type="Proteomes" id="UP000002219"/>
    </source>
</evidence>
<dbReference type="SUPFAM" id="SSF52980">
    <property type="entry name" value="Restriction endonuclease-like"/>
    <property type="match status" value="1"/>
</dbReference>
<feature type="domain" description="Putative restriction endonuclease" evidence="1">
    <location>
        <begin position="13"/>
        <end position="179"/>
    </location>
</feature>
<organism evidence="2 3">
    <name type="scientific">Nocardiopsis dassonvillei (strain ATCC 23218 / DSM 43111 / CIP 107115 / JCM 7437 / KCTC 9190 / NBRC 14626 / NCTC 10488 / NRRL B-5397 / IMRU 509)</name>
    <name type="common">Actinomadura dassonvillei</name>
    <dbReference type="NCBI Taxonomy" id="446468"/>
    <lineage>
        <taxon>Bacteria</taxon>
        <taxon>Bacillati</taxon>
        <taxon>Actinomycetota</taxon>
        <taxon>Actinomycetes</taxon>
        <taxon>Streptosporangiales</taxon>
        <taxon>Nocardiopsidaceae</taxon>
        <taxon>Nocardiopsis</taxon>
    </lineage>
</organism>
<dbReference type="InterPro" id="IPR012296">
    <property type="entry name" value="Nuclease_put_TT1808"/>
</dbReference>
<dbReference type="KEGG" id="nda:Ndas_0193"/>
<dbReference type="InterPro" id="IPR008538">
    <property type="entry name" value="Uma2"/>
</dbReference>
<keyword evidence="3" id="KW-1185">Reference proteome</keyword>
<name>D7AU85_NOCDD</name>
<dbReference type="Pfam" id="PF05685">
    <property type="entry name" value="Uma2"/>
    <property type="match status" value="1"/>
</dbReference>
<evidence type="ECO:0000259" key="1">
    <source>
        <dbReference type="Pfam" id="PF05685"/>
    </source>
</evidence>
<dbReference type="CDD" id="cd06260">
    <property type="entry name" value="DUF820-like"/>
    <property type="match status" value="1"/>
</dbReference>
<gene>
    <name evidence="2" type="ordered locus">Ndas_0193</name>
</gene>
<dbReference type="InterPro" id="IPR011335">
    <property type="entry name" value="Restrct_endonuc-II-like"/>
</dbReference>
<dbReference type="STRING" id="446468.Ndas_0193"/>
<dbReference type="AlphaFoldDB" id="D7AU85"/>
<dbReference type="Proteomes" id="UP000002219">
    <property type="component" value="Chromosome 1"/>
</dbReference>
<accession>D7AU85</accession>
<sequence>MEETKMDLPTLAESLELPDGYRTEIINGSIIVSPTPTYRHARAVRKLERVLSHVEEEGLDMLQTATVEVSGTGDRYVPDLLVIPTALAEGEGWDGPEWIRPAEALELAVEVVSPSSALHDWQAKARGYARAGVPLYLVVDPRRSEVALFSDPKGDEYQEVARAVRGGSVNLPKPFDVEIEASALLT</sequence>
<dbReference type="eggNOG" id="COG4636">
    <property type="taxonomic scope" value="Bacteria"/>
</dbReference>
<dbReference type="PANTHER" id="PTHR35400">
    <property type="entry name" value="SLR1083 PROTEIN"/>
    <property type="match status" value="1"/>
</dbReference>
<dbReference type="PANTHER" id="PTHR35400:SF3">
    <property type="entry name" value="SLL1072 PROTEIN"/>
    <property type="match status" value="1"/>
</dbReference>
<dbReference type="EMBL" id="CP002040">
    <property type="protein sequence ID" value="ADH65643.1"/>
    <property type="molecule type" value="Genomic_DNA"/>
</dbReference>
<dbReference type="HOGENOM" id="CLU_076312_4_1_11"/>
<dbReference type="Gene3D" id="3.90.1570.10">
    <property type="entry name" value="tt1808, chain A"/>
    <property type="match status" value="1"/>
</dbReference>
<reference evidence="2 3" key="1">
    <citation type="journal article" date="2010" name="Stand. Genomic Sci.">
        <title>Complete genome sequence of Nocardiopsis dassonvillei type strain (IMRU 509).</title>
        <authorList>
            <person name="Sun H."/>
            <person name="Lapidus A."/>
            <person name="Nolan M."/>
            <person name="Lucas S."/>
            <person name="Del Rio T.G."/>
            <person name="Tice H."/>
            <person name="Cheng J.F."/>
            <person name="Tapia R."/>
            <person name="Han C."/>
            <person name="Goodwin L."/>
            <person name="Pitluck S."/>
            <person name="Pagani I."/>
            <person name="Ivanova N."/>
            <person name="Mavromatis K."/>
            <person name="Mikhailova N."/>
            <person name="Pati A."/>
            <person name="Chen A."/>
            <person name="Palaniappan K."/>
            <person name="Land M."/>
            <person name="Hauser L."/>
            <person name="Chang Y.J."/>
            <person name="Jeffries C.D."/>
            <person name="Djao O.D."/>
            <person name="Rohde M."/>
            <person name="Sikorski J."/>
            <person name="Goker M."/>
            <person name="Woyke T."/>
            <person name="Bristow J."/>
            <person name="Eisen J.A."/>
            <person name="Markowitz V."/>
            <person name="Hugenholtz P."/>
            <person name="Kyrpides N.C."/>
            <person name="Klenk H.P."/>
        </authorList>
    </citation>
    <scope>NUCLEOTIDE SEQUENCE [LARGE SCALE GENOMIC DNA]</scope>
    <source>
        <strain evidence="3">ATCC 23218 / DSM 43111 / CIP 107115 / JCM 7437 / KCTC 9190 / NBRC 14626 / NCTC 10488 / NRRL B-5397 / IMRU 509</strain>
    </source>
</reference>
<evidence type="ECO:0000313" key="2">
    <source>
        <dbReference type="EMBL" id="ADH65643.1"/>
    </source>
</evidence>